<evidence type="ECO:0000256" key="2">
    <source>
        <dbReference type="ARBA" id="ARBA00022723"/>
    </source>
</evidence>
<keyword evidence="2" id="KW-0479">Metal-binding</keyword>
<reference evidence="6 7" key="1">
    <citation type="submission" date="2019-03" db="EMBL/GenBank/DDBJ databases">
        <authorList>
            <person name="Molinero N."/>
            <person name="Sanchez B."/>
            <person name="Walker A."/>
            <person name="Duncan S."/>
            <person name="Delgado S."/>
            <person name="Margolles A."/>
        </authorList>
    </citation>
    <scope>NUCLEOTIDE SEQUENCE [LARGE SCALE GENOMIC DNA]</scope>
    <source>
        <strain evidence="6 7">IPLA60002</strain>
    </source>
</reference>
<evidence type="ECO:0000256" key="3">
    <source>
        <dbReference type="ARBA" id="ARBA00022801"/>
    </source>
</evidence>
<feature type="domain" description="Metallo-beta-lactamase" evidence="5">
    <location>
        <begin position="15"/>
        <end position="191"/>
    </location>
</feature>
<sequence>MKMIDYKIFNVTNLATNCVYLIDKETGCNAVVDPGAKSDKLIEQINADGGKLTYVLLTHGHYDHITFAKQLADMFGAMIITGKANAEFLSDSTLNLTAFHNINLEPFKADVYLEDGDTFMIGETKVKYISTPGHTKGCGCYITDKLLICGDTLFCESYGRTDLPTGNNNDMVNSIKKLKQLEGDYIVIPGHGPTSTLDHEKKYNPLMSRV</sequence>
<evidence type="ECO:0000256" key="1">
    <source>
        <dbReference type="ARBA" id="ARBA00001947"/>
    </source>
</evidence>
<dbReference type="InterPro" id="IPR036866">
    <property type="entry name" value="RibonucZ/Hydroxyglut_hydro"/>
</dbReference>
<dbReference type="CDD" id="cd06262">
    <property type="entry name" value="metallo-hydrolase-like_MBL-fold"/>
    <property type="match status" value="1"/>
</dbReference>
<dbReference type="Pfam" id="PF00753">
    <property type="entry name" value="Lactamase_B"/>
    <property type="match status" value="1"/>
</dbReference>
<evidence type="ECO:0000313" key="6">
    <source>
        <dbReference type="EMBL" id="MCL3787103.1"/>
    </source>
</evidence>
<evidence type="ECO:0000259" key="5">
    <source>
        <dbReference type="SMART" id="SM00849"/>
    </source>
</evidence>
<comment type="cofactor">
    <cofactor evidence="1">
        <name>Zn(2+)</name>
        <dbReference type="ChEBI" id="CHEBI:29105"/>
    </cofactor>
</comment>
<name>A0ABT0NFU2_9FIRM</name>
<keyword evidence="3" id="KW-0378">Hydrolase</keyword>
<evidence type="ECO:0000256" key="4">
    <source>
        <dbReference type="ARBA" id="ARBA00022833"/>
    </source>
</evidence>
<organism evidence="6 7">
    <name type="scientific">Ruminococcus bromii</name>
    <dbReference type="NCBI Taxonomy" id="40518"/>
    <lineage>
        <taxon>Bacteria</taxon>
        <taxon>Bacillati</taxon>
        <taxon>Bacillota</taxon>
        <taxon>Clostridia</taxon>
        <taxon>Eubacteriales</taxon>
        <taxon>Oscillospiraceae</taxon>
        <taxon>Ruminococcus</taxon>
    </lineage>
</organism>
<dbReference type="SMART" id="SM00849">
    <property type="entry name" value="Lactamase_B"/>
    <property type="match status" value="1"/>
</dbReference>
<dbReference type="InterPro" id="IPR051453">
    <property type="entry name" value="MBL_Glyoxalase_II"/>
</dbReference>
<gene>
    <name evidence="6" type="ORF">E2N93_03580</name>
</gene>
<comment type="caution">
    <text evidence="6">The sequence shown here is derived from an EMBL/GenBank/DDBJ whole genome shotgun (WGS) entry which is preliminary data.</text>
</comment>
<dbReference type="Proteomes" id="UP001056693">
    <property type="component" value="Unassembled WGS sequence"/>
</dbReference>
<dbReference type="PANTHER" id="PTHR46233:SF3">
    <property type="entry name" value="HYDROXYACYLGLUTATHIONE HYDROLASE GLOC"/>
    <property type="match status" value="1"/>
</dbReference>
<keyword evidence="7" id="KW-1185">Reference proteome</keyword>
<dbReference type="SUPFAM" id="SSF56281">
    <property type="entry name" value="Metallo-hydrolase/oxidoreductase"/>
    <property type="match status" value="1"/>
</dbReference>
<keyword evidence="4" id="KW-0862">Zinc</keyword>
<evidence type="ECO:0000313" key="7">
    <source>
        <dbReference type="Proteomes" id="UP001056693"/>
    </source>
</evidence>
<protein>
    <submittedName>
        <fullName evidence="6">MBL fold metallo-hydrolase</fullName>
    </submittedName>
</protein>
<accession>A0ABT0NFU2</accession>
<dbReference type="EMBL" id="SNUZ01000004">
    <property type="protein sequence ID" value="MCL3787103.1"/>
    <property type="molecule type" value="Genomic_DNA"/>
</dbReference>
<dbReference type="InterPro" id="IPR001279">
    <property type="entry name" value="Metallo-B-lactamas"/>
</dbReference>
<dbReference type="PANTHER" id="PTHR46233">
    <property type="entry name" value="HYDROXYACYLGLUTATHIONE HYDROLASE GLOC"/>
    <property type="match status" value="1"/>
</dbReference>
<dbReference type="Gene3D" id="3.60.15.10">
    <property type="entry name" value="Ribonuclease Z/Hydroxyacylglutathione hydrolase-like"/>
    <property type="match status" value="1"/>
</dbReference>
<proteinExistence type="predicted"/>